<evidence type="ECO:0000313" key="1">
    <source>
        <dbReference type="EMBL" id="KAJ2771316.1"/>
    </source>
</evidence>
<dbReference type="Proteomes" id="UP001140234">
    <property type="component" value="Unassembled WGS sequence"/>
</dbReference>
<keyword evidence="2" id="KW-1185">Reference proteome</keyword>
<keyword evidence="1" id="KW-0413">Isomerase</keyword>
<evidence type="ECO:0000313" key="2">
    <source>
        <dbReference type="Proteomes" id="UP001140234"/>
    </source>
</evidence>
<dbReference type="EMBL" id="JANBUJ010000558">
    <property type="protein sequence ID" value="KAJ2771316.1"/>
    <property type="molecule type" value="Genomic_DNA"/>
</dbReference>
<sequence>MKIAVALAGLAAMAAAAVWPVPAVFTTGNDTTAVPSGPMLAGNTTSAILNDALERYRAIINKETFTPPADYKMQLPATAGKLSALEVRLGCDDETLSLGTDESYTLDIPVSGKASITAATVYGALRGLETFSQLIVAYSGSRVIRNTPVHIEDRPALAHRGLLLDTSRNYYPVADLKRTLDAMSYNKLNVFHWHIVDAQSWPVESRAYPGLQKNSSYGADMRYSYGDVQDVISYARARGIRVIPEFDMPGHMFVVGETYPEIMSCLNKQPNWDKYAAEPPSGQLNIAKPAAADFAAGLIGEYTKLFTDEVFHLGGDEVNRNCWSEDPDVKAYLAAHSNATVETLLADFYTKVHAAVGAGQRVGMSWEETLFKSEYVPPKDTIIQTWIDEQSIPKTVARGYRSVASPASAYYLDCGHGAWLANFDGNSWCDPYKSWMHVYNFDPWANVTSSAQRELIIGAEVALWSEQADSVSLDNYLWPRAAAMAETAWSGKKDASGQVRTTAQVVQRLHDQRFRMVGRGIGAVPLQPLWCARNPGGCLLP</sequence>
<keyword evidence="1" id="KW-0378">Hydrolase</keyword>
<dbReference type="EC" id="3.2.1.52" evidence="1"/>
<protein>
    <submittedName>
        <fullName evidence="1">Glucosamine-6-phosphate isomerase (Glucosamine-6-phosphate deaminase) (GNPDA) (GlcN6P deaminase)</fullName>
        <ecNumber evidence="1">3.2.1.52</ecNumber>
    </submittedName>
</protein>
<reference evidence="1" key="1">
    <citation type="submission" date="2022-07" db="EMBL/GenBank/DDBJ databases">
        <title>Phylogenomic reconstructions and comparative analyses of Kickxellomycotina fungi.</title>
        <authorList>
            <person name="Reynolds N.K."/>
            <person name="Stajich J.E."/>
            <person name="Barry K."/>
            <person name="Grigoriev I.V."/>
            <person name="Crous P."/>
            <person name="Smith M.E."/>
        </authorList>
    </citation>
    <scope>NUCLEOTIDE SEQUENCE</scope>
    <source>
        <strain evidence="1">CBS 109366</strain>
    </source>
</reference>
<organism evidence="1 2">
    <name type="scientific">Coemansia nantahalensis</name>
    <dbReference type="NCBI Taxonomy" id="2789366"/>
    <lineage>
        <taxon>Eukaryota</taxon>
        <taxon>Fungi</taxon>
        <taxon>Fungi incertae sedis</taxon>
        <taxon>Zoopagomycota</taxon>
        <taxon>Kickxellomycotina</taxon>
        <taxon>Kickxellomycetes</taxon>
        <taxon>Kickxellales</taxon>
        <taxon>Kickxellaceae</taxon>
        <taxon>Coemansia</taxon>
    </lineage>
</organism>
<proteinExistence type="predicted"/>
<comment type="caution">
    <text evidence="1">The sequence shown here is derived from an EMBL/GenBank/DDBJ whole genome shotgun (WGS) entry which is preliminary data.</text>
</comment>
<keyword evidence="1" id="KW-0326">Glycosidase</keyword>
<gene>
    <name evidence="1" type="primary">NAG1_3</name>
    <name evidence="1" type="ORF">IWQ57_002269</name>
</gene>
<name>A0ACC1K1E1_9FUNG</name>
<accession>A0ACC1K1E1</accession>